<name>A0A6A3FLH1_9STRA</name>
<dbReference type="EMBL" id="QXGF01000170">
    <property type="protein sequence ID" value="KAE8945141.1"/>
    <property type="molecule type" value="Genomic_DNA"/>
</dbReference>
<gene>
    <name evidence="2" type="ORF">PF009_g5183</name>
</gene>
<comment type="caution">
    <text evidence="2">The sequence shown here is derived from an EMBL/GenBank/DDBJ whole genome shotgun (WGS) entry which is preliminary data.</text>
</comment>
<feature type="compositionally biased region" description="Acidic residues" evidence="1">
    <location>
        <begin position="76"/>
        <end position="100"/>
    </location>
</feature>
<accession>A0A6A3FLH1</accession>
<feature type="region of interest" description="Disordered" evidence="1">
    <location>
        <begin position="34"/>
        <end position="117"/>
    </location>
</feature>
<evidence type="ECO:0000256" key="1">
    <source>
        <dbReference type="SAM" id="MobiDB-lite"/>
    </source>
</evidence>
<feature type="compositionally biased region" description="Acidic residues" evidence="1">
    <location>
        <begin position="35"/>
        <end position="66"/>
    </location>
</feature>
<protein>
    <submittedName>
        <fullName evidence="2">Uncharacterized protein</fullName>
    </submittedName>
</protein>
<organism evidence="2 3">
    <name type="scientific">Phytophthora fragariae</name>
    <dbReference type="NCBI Taxonomy" id="53985"/>
    <lineage>
        <taxon>Eukaryota</taxon>
        <taxon>Sar</taxon>
        <taxon>Stramenopiles</taxon>
        <taxon>Oomycota</taxon>
        <taxon>Peronosporomycetes</taxon>
        <taxon>Peronosporales</taxon>
        <taxon>Peronosporaceae</taxon>
        <taxon>Phytophthora</taxon>
    </lineage>
</organism>
<evidence type="ECO:0000313" key="3">
    <source>
        <dbReference type="Proteomes" id="UP000429523"/>
    </source>
</evidence>
<proteinExistence type="predicted"/>
<evidence type="ECO:0000313" key="2">
    <source>
        <dbReference type="EMBL" id="KAE8945141.1"/>
    </source>
</evidence>
<dbReference type="Proteomes" id="UP000429523">
    <property type="component" value="Unassembled WGS sequence"/>
</dbReference>
<sequence>MIRYIEWVDRQHPTCKVKKVITDGVAAEWIHSLGDEDLEPTDESDFDESDVEEQNSVEDTMEDPDELPPARAADPLDPDLMDYDDLDEMSDVVMDDEPDTEGWNATSGYPVFPRKSE</sequence>
<reference evidence="2 3" key="1">
    <citation type="submission" date="2018-08" db="EMBL/GenBank/DDBJ databases">
        <title>Genomic investigation of the strawberry pathogen Phytophthora fragariae indicates pathogenicity is determined by transcriptional variation in three key races.</title>
        <authorList>
            <person name="Adams T.M."/>
            <person name="Armitage A.D."/>
            <person name="Sobczyk M.K."/>
            <person name="Bates H.J."/>
            <person name="Dunwell J.M."/>
            <person name="Nellist C.F."/>
            <person name="Harrison R.J."/>
        </authorList>
    </citation>
    <scope>NUCLEOTIDE SEQUENCE [LARGE SCALE GENOMIC DNA]</scope>
    <source>
        <strain evidence="2 3">NOV-9</strain>
    </source>
</reference>
<dbReference type="AlphaFoldDB" id="A0A6A3FLH1"/>